<keyword evidence="2" id="KW-1133">Transmembrane helix</keyword>
<feature type="transmembrane region" description="Helical" evidence="2">
    <location>
        <begin position="243"/>
        <end position="262"/>
    </location>
</feature>
<evidence type="ECO:0000313" key="3">
    <source>
        <dbReference type="EMBL" id="MFC4979073.1"/>
    </source>
</evidence>
<name>A0ABV9V772_STRAZ</name>
<feature type="transmembrane region" description="Helical" evidence="2">
    <location>
        <begin position="174"/>
        <end position="195"/>
    </location>
</feature>
<evidence type="ECO:0000256" key="1">
    <source>
        <dbReference type="SAM" id="MobiDB-lite"/>
    </source>
</evidence>
<protein>
    <recommendedName>
        <fullName evidence="5">Integral membrane protein</fullName>
    </recommendedName>
</protein>
<keyword evidence="2" id="KW-0472">Membrane</keyword>
<feature type="transmembrane region" description="Helical" evidence="2">
    <location>
        <begin position="274"/>
        <end position="294"/>
    </location>
</feature>
<accession>A0ABV9V772</accession>
<organism evidence="3 4">
    <name type="scientific">Streptomyces atroolivaceus</name>
    <dbReference type="NCBI Taxonomy" id="66869"/>
    <lineage>
        <taxon>Bacteria</taxon>
        <taxon>Bacillati</taxon>
        <taxon>Actinomycetota</taxon>
        <taxon>Actinomycetes</taxon>
        <taxon>Kitasatosporales</taxon>
        <taxon>Streptomycetaceae</taxon>
        <taxon>Streptomyces</taxon>
    </lineage>
</organism>
<evidence type="ECO:0008006" key="5">
    <source>
        <dbReference type="Google" id="ProtNLM"/>
    </source>
</evidence>
<dbReference type="EMBL" id="JBHSJE010000002">
    <property type="protein sequence ID" value="MFC4979073.1"/>
    <property type="molecule type" value="Genomic_DNA"/>
</dbReference>
<dbReference type="Proteomes" id="UP001595908">
    <property type="component" value="Unassembled WGS sequence"/>
</dbReference>
<dbReference type="RefSeq" id="WP_157841661.1">
    <property type="nucleotide sequence ID" value="NZ_JBFAGR010000010.1"/>
</dbReference>
<feature type="transmembrane region" description="Helical" evidence="2">
    <location>
        <begin position="314"/>
        <end position="332"/>
    </location>
</feature>
<feature type="region of interest" description="Disordered" evidence="1">
    <location>
        <begin position="343"/>
        <end position="362"/>
    </location>
</feature>
<keyword evidence="2" id="KW-0812">Transmembrane</keyword>
<sequence length="362" mass="39066">MRITREGREASEREKGLWELREALTSRIGELEALLRAECGAPGGQLSAERETLLAQAVEELGEAKETLRHDHPRRQPAAHLAVAQAHFDVAHTMMLRMAPLEKVGAMVPGLLAYAREHLTVSDERRVQAEQIATSVRAGGALDEAQRLVLVDTMSVARQAHLRETLRVRSFSRIVYGLFAVLTVIVILVGVFGALSPATVPLCFQPEGFGVVCATSSEPVDQFQRPRPDVDELYAQAASPWDYVVVEFVGVVAAAIAAAASLRRIRGSSTPYNVPVALALLKLPTGALTAVLGLLLMRGEFVPGLQSLDSSAQIIAWAVIFGYAQQLFTRFVDNQAQTVLNSVGGPSATPGKQARDPQIPPV</sequence>
<gene>
    <name evidence="3" type="ORF">ACFPL4_11940</name>
</gene>
<reference evidence="4" key="1">
    <citation type="journal article" date="2019" name="Int. J. Syst. Evol. Microbiol.">
        <title>The Global Catalogue of Microorganisms (GCM) 10K type strain sequencing project: providing services to taxonomists for standard genome sequencing and annotation.</title>
        <authorList>
            <consortium name="The Broad Institute Genomics Platform"/>
            <consortium name="The Broad Institute Genome Sequencing Center for Infectious Disease"/>
            <person name="Wu L."/>
            <person name="Ma J."/>
        </authorList>
    </citation>
    <scope>NUCLEOTIDE SEQUENCE [LARGE SCALE GENOMIC DNA]</scope>
    <source>
        <strain evidence="4">ICMP 257</strain>
    </source>
</reference>
<comment type="caution">
    <text evidence="3">The sequence shown here is derived from an EMBL/GenBank/DDBJ whole genome shotgun (WGS) entry which is preliminary data.</text>
</comment>
<proteinExistence type="predicted"/>
<evidence type="ECO:0000256" key="2">
    <source>
        <dbReference type="SAM" id="Phobius"/>
    </source>
</evidence>
<evidence type="ECO:0000313" key="4">
    <source>
        <dbReference type="Proteomes" id="UP001595908"/>
    </source>
</evidence>
<dbReference type="GeneID" id="31232892"/>
<keyword evidence="4" id="KW-1185">Reference proteome</keyword>